<dbReference type="Proteomes" id="UP000009135">
    <property type="component" value="Chromosome"/>
</dbReference>
<accession>H6N7R5</accession>
<sequence>MGFVKLAAISIAFLGGIAGTSALTYYVNSSSIKEATKRISDRLKEENFTLISLESDWQAMLTKYNDDKVKEGDRFVSGNADVSLEELKTHCNTALSEDISTSSNYFKSRRWCTVVKTLAGHLSDNGFTLLNTDNNKEDDKGSWEKLKDDYKSRGGNVMSLTLNGTDDWKTFKVKCKELSEKETVEVDFDSLFNNLKSWCTKQAADKLPR</sequence>
<organism evidence="1 2">
    <name type="scientific">Mycoplasma haemocanis (strain Illinois)</name>
    <dbReference type="NCBI Taxonomy" id="1111676"/>
    <lineage>
        <taxon>Bacteria</taxon>
        <taxon>Bacillati</taxon>
        <taxon>Mycoplasmatota</taxon>
        <taxon>Mollicutes</taxon>
        <taxon>Mycoplasmataceae</taxon>
        <taxon>Mycoplasma</taxon>
    </lineage>
</organism>
<dbReference type="HOGENOM" id="CLU_098620_3_0_14"/>
<dbReference type="EMBL" id="CP003199">
    <property type="protein sequence ID" value="AEW45687.1"/>
    <property type="molecule type" value="Genomic_DNA"/>
</dbReference>
<keyword evidence="2" id="KW-1185">Reference proteome</keyword>
<dbReference type="OrthoDB" id="9831121at2"/>
<evidence type="ECO:0000313" key="1">
    <source>
        <dbReference type="EMBL" id="AEW45687.1"/>
    </source>
</evidence>
<dbReference type="STRING" id="1111676.MHC_04155"/>
<protein>
    <submittedName>
        <fullName evidence="1">Uncharacterized protein</fullName>
    </submittedName>
</protein>
<dbReference type="KEGG" id="mhe:MHC_04155"/>
<gene>
    <name evidence="1" type="ordered locus">MHC_04155</name>
</gene>
<evidence type="ECO:0000313" key="2">
    <source>
        <dbReference type="Proteomes" id="UP000009135"/>
    </source>
</evidence>
<name>H6N7R5_MYCHN</name>
<dbReference type="AlphaFoldDB" id="H6N7R5"/>
<proteinExistence type="predicted"/>
<reference evidence="1 2" key="1">
    <citation type="journal article" date="2012" name="J. Bacteriol.">
        <title>Complete genome sequence of Mycoplasma haemocanis strain Illinois.</title>
        <authorList>
            <person name="do Nascimento N.C."/>
            <person name="Guimaraes A.M."/>
            <person name="Santos A.P."/>
            <person name="Sanmiguel P.J."/>
            <person name="Messick J.B."/>
        </authorList>
    </citation>
    <scope>NUCLEOTIDE SEQUENCE [LARGE SCALE GENOMIC DNA]</scope>
    <source>
        <strain evidence="1 2">Illinois</strain>
    </source>
</reference>